<keyword evidence="8" id="KW-0408">Iron</keyword>
<evidence type="ECO:0000256" key="11">
    <source>
        <dbReference type="ARBA" id="ARBA00031149"/>
    </source>
</evidence>
<evidence type="ECO:0000256" key="5">
    <source>
        <dbReference type="ARBA" id="ARBA00022475"/>
    </source>
</evidence>
<dbReference type="Pfam" id="PF01032">
    <property type="entry name" value="FecCD"/>
    <property type="match status" value="1"/>
</dbReference>
<reference evidence="14" key="1">
    <citation type="submission" date="2019-11" db="EMBL/GenBank/DDBJ databases">
        <authorList>
            <person name="Feng L."/>
        </authorList>
    </citation>
    <scope>NUCLEOTIDE SEQUENCE</scope>
    <source>
        <strain evidence="14">CnexileLFYP112</strain>
    </source>
</reference>
<dbReference type="EMBL" id="CACRTG010000021">
    <property type="protein sequence ID" value="VYT21664.1"/>
    <property type="molecule type" value="Genomic_DNA"/>
</dbReference>
<feature type="transmembrane region" description="Helical" evidence="13">
    <location>
        <begin position="114"/>
        <end position="133"/>
    </location>
</feature>
<keyword evidence="5" id="KW-1003">Cell membrane</keyword>
<evidence type="ECO:0000256" key="2">
    <source>
        <dbReference type="ARBA" id="ARBA00007935"/>
    </source>
</evidence>
<name>A0A6N2UUA4_9FIRM</name>
<feature type="transmembrane region" description="Helical" evidence="13">
    <location>
        <begin position="190"/>
        <end position="209"/>
    </location>
</feature>
<keyword evidence="7 13" id="KW-1133">Transmembrane helix</keyword>
<protein>
    <recommendedName>
        <fullName evidence="3">Probable heme-iron transport system permease protein IsdF</fullName>
    </recommendedName>
    <alternativeName>
        <fullName evidence="12">Iron-regulated surface determinant protein F</fullName>
    </alternativeName>
    <alternativeName>
        <fullName evidence="11">Staphylococcal iron-regulated protein G</fullName>
    </alternativeName>
</protein>
<keyword evidence="6 13" id="KW-0812">Transmembrane</keyword>
<feature type="transmembrane region" description="Helical" evidence="13">
    <location>
        <begin position="145"/>
        <end position="163"/>
    </location>
</feature>
<evidence type="ECO:0000256" key="12">
    <source>
        <dbReference type="ARBA" id="ARBA00031465"/>
    </source>
</evidence>
<proteinExistence type="inferred from homology"/>
<keyword evidence="9 13" id="KW-0472">Membrane</keyword>
<dbReference type="GO" id="GO:0022857">
    <property type="term" value="F:transmembrane transporter activity"/>
    <property type="evidence" value="ECO:0007669"/>
    <property type="project" value="InterPro"/>
</dbReference>
<evidence type="ECO:0000256" key="4">
    <source>
        <dbReference type="ARBA" id="ARBA00022448"/>
    </source>
</evidence>
<evidence type="ECO:0000256" key="13">
    <source>
        <dbReference type="SAM" id="Phobius"/>
    </source>
</evidence>
<organism evidence="14">
    <name type="scientific">[Clostridium] nexile</name>
    <dbReference type="NCBI Taxonomy" id="29361"/>
    <lineage>
        <taxon>Bacteria</taxon>
        <taxon>Bacillati</taxon>
        <taxon>Bacillota</taxon>
        <taxon>Clostridia</taxon>
        <taxon>Lachnospirales</taxon>
        <taxon>Lachnospiraceae</taxon>
        <taxon>Tyzzerella</taxon>
    </lineage>
</organism>
<feature type="transmembrane region" description="Helical" evidence="13">
    <location>
        <begin position="301"/>
        <end position="321"/>
    </location>
</feature>
<sequence>MISIKRKIISFLITGAALIVLFLVAVNTGSLKASLEQILRGLFVAYDETVATIYSLRFPRILIAMLAGAAVAVSGVMLQAVMKNPLADPGIMGISSGAGMAAVLVTAFAPSLYLAVPAFAFLGGVFACGLVYLLSWKGDLSPLRVILTGVAVNAFFTGLMSAGESMMGANYSGAASIVNGNITMKTWEDFQMLFIYAVIGLVLAVFLASKCDILGLEDQTIRSLGIRVNAVRLIVSAAAVLLASISTAVVGGISFLGLLVPHIARLLVGNSHKVLIPYTMLLGAFTLLLADTIGRTIAYPYEINAAVVMAVIGGPSFILLLRRSKTEL</sequence>
<dbReference type="InterPro" id="IPR000522">
    <property type="entry name" value="ABC_transptr_permease_BtuC"/>
</dbReference>
<comment type="similarity">
    <text evidence="2">Belongs to the binding-protein-dependent transport system permease family. FecCD subfamily.</text>
</comment>
<accession>A0A6N2UUA4</accession>
<feature type="transmembrane region" description="Helical" evidence="13">
    <location>
        <begin position="275"/>
        <end position="294"/>
    </location>
</feature>
<evidence type="ECO:0000256" key="3">
    <source>
        <dbReference type="ARBA" id="ARBA00018524"/>
    </source>
</evidence>
<comment type="subcellular location">
    <subcellularLocation>
        <location evidence="1">Cell membrane</location>
        <topology evidence="1">Multi-pass membrane protein</topology>
    </subcellularLocation>
</comment>
<comment type="function">
    <text evidence="10">Part of the binding-protein-dependent transport system for heme-iron. Responsible for the translocation of the substrate across the membrane.</text>
</comment>
<gene>
    <name evidence="14" type="primary">isdF</name>
    <name evidence="14" type="ORF">CNLFYP112_02307</name>
</gene>
<dbReference type="PANTHER" id="PTHR30472">
    <property type="entry name" value="FERRIC ENTEROBACTIN TRANSPORT SYSTEM PERMEASE PROTEIN"/>
    <property type="match status" value="1"/>
</dbReference>
<dbReference type="InterPro" id="IPR037294">
    <property type="entry name" value="ABC_BtuC-like"/>
</dbReference>
<keyword evidence="4" id="KW-0813">Transport</keyword>
<feature type="transmembrane region" description="Helical" evidence="13">
    <location>
        <begin position="230"/>
        <end position="263"/>
    </location>
</feature>
<dbReference type="SUPFAM" id="SSF81345">
    <property type="entry name" value="ABC transporter involved in vitamin B12 uptake, BtuC"/>
    <property type="match status" value="1"/>
</dbReference>
<dbReference type="PANTHER" id="PTHR30472:SF21">
    <property type="entry name" value="HEME-IRON TRANSPORT SYSTEM PERMEASE PROTEIN ISDF-RELATED"/>
    <property type="match status" value="1"/>
</dbReference>
<dbReference type="FunFam" id="1.10.3470.10:FF:000001">
    <property type="entry name" value="Vitamin B12 ABC transporter permease BtuC"/>
    <property type="match status" value="1"/>
</dbReference>
<dbReference type="CDD" id="cd06550">
    <property type="entry name" value="TM_ABC_iron-siderophores_like"/>
    <property type="match status" value="1"/>
</dbReference>
<evidence type="ECO:0000256" key="6">
    <source>
        <dbReference type="ARBA" id="ARBA00022692"/>
    </source>
</evidence>
<dbReference type="GO" id="GO:0005886">
    <property type="term" value="C:plasma membrane"/>
    <property type="evidence" value="ECO:0007669"/>
    <property type="project" value="UniProtKB-SubCell"/>
</dbReference>
<evidence type="ECO:0000256" key="1">
    <source>
        <dbReference type="ARBA" id="ARBA00004651"/>
    </source>
</evidence>
<evidence type="ECO:0000256" key="9">
    <source>
        <dbReference type="ARBA" id="ARBA00023136"/>
    </source>
</evidence>
<feature type="transmembrane region" description="Helical" evidence="13">
    <location>
        <begin position="90"/>
        <end position="108"/>
    </location>
</feature>
<dbReference type="Gene3D" id="1.10.3470.10">
    <property type="entry name" value="ABC transporter involved in vitamin B12 uptake, BtuC"/>
    <property type="match status" value="1"/>
</dbReference>
<dbReference type="AlphaFoldDB" id="A0A6N2UUA4"/>
<evidence type="ECO:0000256" key="10">
    <source>
        <dbReference type="ARBA" id="ARBA00025320"/>
    </source>
</evidence>
<evidence type="ECO:0000256" key="8">
    <source>
        <dbReference type="ARBA" id="ARBA00023004"/>
    </source>
</evidence>
<evidence type="ECO:0000256" key="7">
    <source>
        <dbReference type="ARBA" id="ARBA00022989"/>
    </source>
</evidence>
<evidence type="ECO:0000313" key="14">
    <source>
        <dbReference type="EMBL" id="VYT21664.1"/>
    </source>
</evidence>
<feature type="transmembrane region" description="Helical" evidence="13">
    <location>
        <begin position="57"/>
        <end position="78"/>
    </location>
</feature>
<dbReference type="GO" id="GO:0033214">
    <property type="term" value="P:siderophore-iron import into cell"/>
    <property type="evidence" value="ECO:0007669"/>
    <property type="project" value="TreeGrafter"/>
</dbReference>